<dbReference type="InterPro" id="IPR002156">
    <property type="entry name" value="RNaseH_domain"/>
</dbReference>
<protein>
    <submittedName>
        <fullName evidence="9">Reverse transcriptase domain-containing protein</fullName>
    </submittedName>
</protein>
<reference evidence="9" key="1">
    <citation type="journal article" date="2022" name="Int. J. Mol. Sci.">
        <title>Draft Genome of Tanacetum Coccineum: Genomic Comparison of Closely Related Tanacetum-Family Plants.</title>
        <authorList>
            <person name="Yamashiro T."/>
            <person name="Shiraishi A."/>
            <person name="Nakayama K."/>
            <person name="Satake H."/>
        </authorList>
    </citation>
    <scope>NUCLEOTIDE SEQUENCE</scope>
</reference>
<dbReference type="PANTHER" id="PTHR48475">
    <property type="entry name" value="RIBONUCLEASE H"/>
    <property type="match status" value="1"/>
</dbReference>
<evidence type="ECO:0000256" key="2">
    <source>
        <dbReference type="ARBA" id="ARBA00022695"/>
    </source>
</evidence>
<evidence type="ECO:0000256" key="6">
    <source>
        <dbReference type="ARBA" id="ARBA00022918"/>
    </source>
</evidence>
<dbReference type="Pfam" id="PF17917">
    <property type="entry name" value="RT_RNaseH"/>
    <property type="match status" value="1"/>
</dbReference>
<keyword evidence="5" id="KW-0378">Hydrolase</keyword>
<evidence type="ECO:0000259" key="8">
    <source>
        <dbReference type="Pfam" id="PF17917"/>
    </source>
</evidence>
<feature type="domain" description="RNase H type-1" evidence="7">
    <location>
        <begin position="154"/>
        <end position="243"/>
    </location>
</feature>
<accession>A0ABQ4WI29</accession>
<keyword evidence="2" id="KW-0548">Nucleotidyltransferase</keyword>
<dbReference type="Gene3D" id="3.30.420.10">
    <property type="entry name" value="Ribonuclease H-like superfamily/Ribonuclease H"/>
    <property type="match status" value="1"/>
</dbReference>
<evidence type="ECO:0000256" key="5">
    <source>
        <dbReference type="ARBA" id="ARBA00022801"/>
    </source>
</evidence>
<sequence>MMYLAVTNEAVSAVLLTERDGRQMPIHYITRSLQGAETNYAPMEKLALALVHAAIRLREAISKLTTRSSLTGQPNRASCWDNSRRQEGSAIKGQVVNNPWVEDILESSNARDGSYSWPERAWNYISDGAHIEGSVSRPHLISSSDEVYPLRVRLNFSNSNNDAEYEALLDGLRIANEMQVKDIHAFVDSKLVASQVEGKYKAKGERMIKYREKVLELAGAFNRFRITHIPRAEIRKADALSKLAAVQFNHLSKEVLV</sequence>
<name>A0ABQ4WI29_9ASTR</name>
<keyword evidence="6 9" id="KW-0695">RNA-directed DNA polymerase</keyword>
<evidence type="ECO:0000259" key="7">
    <source>
        <dbReference type="Pfam" id="PF13456"/>
    </source>
</evidence>
<dbReference type="EMBL" id="BQNB010008660">
    <property type="protein sequence ID" value="GJS52497.1"/>
    <property type="molecule type" value="Genomic_DNA"/>
</dbReference>
<keyword evidence="1" id="KW-0808">Transferase</keyword>
<dbReference type="InterPro" id="IPR043502">
    <property type="entry name" value="DNA/RNA_pol_sf"/>
</dbReference>
<dbReference type="CDD" id="cd09279">
    <property type="entry name" value="RNase_HI_like"/>
    <property type="match status" value="1"/>
</dbReference>
<feature type="domain" description="Reverse transcriptase RNase H-like" evidence="8">
    <location>
        <begin position="6"/>
        <end position="61"/>
    </location>
</feature>
<evidence type="ECO:0000256" key="3">
    <source>
        <dbReference type="ARBA" id="ARBA00022722"/>
    </source>
</evidence>
<dbReference type="InterPro" id="IPR036397">
    <property type="entry name" value="RNaseH_sf"/>
</dbReference>
<keyword evidence="10" id="KW-1185">Reference proteome</keyword>
<gene>
    <name evidence="9" type="ORF">Tco_0625859</name>
</gene>
<keyword evidence="4" id="KW-0255">Endonuclease</keyword>
<dbReference type="Proteomes" id="UP001151760">
    <property type="component" value="Unassembled WGS sequence"/>
</dbReference>
<dbReference type="PANTHER" id="PTHR48475:SF2">
    <property type="entry name" value="RIBONUCLEASE H"/>
    <property type="match status" value="1"/>
</dbReference>
<evidence type="ECO:0000313" key="10">
    <source>
        <dbReference type="Proteomes" id="UP001151760"/>
    </source>
</evidence>
<reference evidence="9" key="2">
    <citation type="submission" date="2022-01" db="EMBL/GenBank/DDBJ databases">
        <authorList>
            <person name="Yamashiro T."/>
            <person name="Shiraishi A."/>
            <person name="Satake H."/>
            <person name="Nakayama K."/>
        </authorList>
    </citation>
    <scope>NUCLEOTIDE SEQUENCE</scope>
</reference>
<dbReference type="GO" id="GO:0003964">
    <property type="term" value="F:RNA-directed DNA polymerase activity"/>
    <property type="evidence" value="ECO:0007669"/>
    <property type="project" value="UniProtKB-KW"/>
</dbReference>
<dbReference type="SUPFAM" id="SSF56672">
    <property type="entry name" value="DNA/RNA polymerases"/>
    <property type="match status" value="1"/>
</dbReference>
<evidence type="ECO:0000313" key="9">
    <source>
        <dbReference type="EMBL" id="GJS52497.1"/>
    </source>
</evidence>
<evidence type="ECO:0000256" key="4">
    <source>
        <dbReference type="ARBA" id="ARBA00022759"/>
    </source>
</evidence>
<keyword evidence="3" id="KW-0540">Nuclease</keyword>
<dbReference type="InterPro" id="IPR041373">
    <property type="entry name" value="RT_RNaseH"/>
</dbReference>
<comment type="caution">
    <text evidence="9">The sequence shown here is derived from an EMBL/GenBank/DDBJ whole genome shotgun (WGS) entry which is preliminary data.</text>
</comment>
<organism evidence="9 10">
    <name type="scientific">Tanacetum coccineum</name>
    <dbReference type="NCBI Taxonomy" id="301880"/>
    <lineage>
        <taxon>Eukaryota</taxon>
        <taxon>Viridiplantae</taxon>
        <taxon>Streptophyta</taxon>
        <taxon>Embryophyta</taxon>
        <taxon>Tracheophyta</taxon>
        <taxon>Spermatophyta</taxon>
        <taxon>Magnoliopsida</taxon>
        <taxon>eudicotyledons</taxon>
        <taxon>Gunneridae</taxon>
        <taxon>Pentapetalae</taxon>
        <taxon>asterids</taxon>
        <taxon>campanulids</taxon>
        <taxon>Asterales</taxon>
        <taxon>Asteraceae</taxon>
        <taxon>Asteroideae</taxon>
        <taxon>Anthemideae</taxon>
        <taxon>Anthemidinae</taxon>
        <taxon>Tanacetum</taxon>
    </lineage>
</organism>
<dbReference type="SUPFAM" id="SSF53098">
    <property type="entry name" value="Ribonuclease H-like"/>
    <property type="match status" value="1"/>
</dbReference>
<evidence type="ECO:0000256" key="1">
    <source>
        <dbReference type="ARBA" id="ARBA00022679"/>
    </source>
</evidence>
<dbReference type="InterPro" id="IPR012337">
    <property type="entry name" value="RNaseH-like_sf"/>
</dbReference>
<proteinExistence type="predicted"/>
<dbReference type="Pfam" id="PF13456">
    <property type="entry name" value="RVT_3"/>
    <property type="match status" value="1"/>
</dbReference>